<proteinExistence type="predicted"/>
<dbReference type="OrthoDB" id="5342184at2759"/>
<organism evidence="1 2">
    <name type="scientific">Obba rivulosa</name>
    <dbReference type="NCBI Taxonomy" id="1052685"/>
    <lineage>
        <taxon>Eukaryota</taxon>
        <taxon>Fungi</taxon>
        <taxon>Dikarya</taxon>
        <taxon>Basidiomycota</taxon>
        <taxon>Agaricomycotina</taxon>
        <taxon>Agaricomycetes</taxon>
        <taxon>Polyporales</taxon>
        <taxon>Gelatoporiaceae</taxon>
        <taxon>Obba</taxon>
    </lineage>
</organism>
<evidence type="ECO:0000313" key="1">
    <source>
        <dbReference type="EMBL" id="OCH90716.1"/>
    </source>
</evidence>
<evidence type="ECO:0008006" key="3">
    <source>
        <dbReference type="Google" id="ProtNLM"/>
    </source>
</evidence>
<accession>A0A8E2DL59</accession>
<dbReference type="AlphaFoldDB" id="A0A8E2DL59"/>
<dbReference type="InterPro" id="IPR021986">
    <property type="entry name" value="Spherulin4"/>
</dbReference>
<keyword evidence="2" id="KW-1185">Reference proteome</keyword>
<dbReference type="PANTHER" id="PTHR35040">
    <property type="match status" value="1"/>
</dbReference>
<reference evidence="1 2" key="1">
    <citation type="submission" date="2016-07" db="EMBL/GenBank/DDBJ databases">
        <title>Draft genome of the white-rot fungus Obba rivulosa 3A-2.</title>
        <authorList>
            <consortium name="DOE Joint Genome Institute"/>
            <person name="Miettinen O."/>
            <person name="Riley R."/>
            <person name="Acob R."/>
            <person name="Barry K."/>
            <person name="Cullen D."/>
            <person name="De Vries R."/>
            <person name="Hainaut M."/>
            <person name="Hatakka A."/>
            <person name="Henrissat B."/>
            <person name="Hilden K."/>
            <person name="Kuo R."/>
            <person name="Labutti K."/>
            <person name="Lipzen A."/>
            <person name="Makela M.R."/>
            <person name="Sandor L."/>
            <person name="Spatafora J.W."/>
            <person name="Grigoriev I.V."/>
            <person name="Hibbett D.S."/>
        </authorList>
    </citation>
    <scope>NUCLEOTIDE SEQUENCE [LARGE SCALE GENOMIC DNA]</scope>
    <source>
        <strain evidence="1 2">3A-2</strain>
    </source>
</reference>
<sequence>MYLPRTINAIASGIFLPLYVFPGDPGVCSSWTGVIDAIAEHPALPFYIVVNPDTGPGATGSQPSSSYQGCVPLLKASNVKLLGYVDTAEAGRASSAVEADISTYADWESAYSVDGIFFDDVSGASSDLSTYETWTAFAKESFGGGDGFVNALYLRTGLRHLIVSSYFGIADFIVTLENAFDDFSTSDITISTAEPASQQVVILNSGPSSVSASTVSELVGDDQLAAIYITSSADYTSVDSDFGDLATAVENDG</sequence>
<protein>
    <recommendedName>
        <fullName evidence="3">Spherulin 4</fullName>
    </recommendedName>
</protein>
<dbReference type="Proteomes" id="UP000250043">
    <property type="component" value="Unassembled WGS sequence"/>
</dbReference>
<evidence type="ECO:0000313" key="2">
    <source>
        <dbReference type="Proteomes" id="UP000250043"/>
    </source>
</evidence>
<name>A0A8E2DL59_9APHY</name>
<dbReference type="PANTHER" id="PTHR35040:SF9">
    <property type="entry name" value="4-LIKE CELL SURFACE PROTEIN, PUTATIVE (AFU_ORTHOLOGUE AFUA_4G14080)-RELATED"/>
    <property type="match status" value="1"/>
</dbReference>
<dbReference type="Pfam" id="PF12138">
    <property type="entry name" value="Spherulin4"/>
    <property type="match status" value="1"/>
</dbReference>
<gene>
    <name evidence="1" type="ORF">OBBRIDRAFT_730185</name>
</gene>
<dbReference type="EMBL" id="KV722399">
    <property type="protein sequence ID" value="OCH90716.1"/>
    <property type="molecule type" value="Genomic_DNA"/>
</dbReference>